<dbReference type="GO" id="GO:0003700">
    <property type="term" value="F:DNA-binding transcription factor activity"/>
    <property type="evidence" value="ECO:0007669"/>
    <property type="project" value="TreeGrafter"/>
</dbReference>
<dbReference type="PRINTS" id="PR00036">
    <property type="entry name" value="HTHLACI"/>
</dbReference>
<dbReference type="PROSITE" id="PS50932">
    <property type="entry name" value="HTH_LACI_2"/>
    <property type="match status" value="1"/>
</dbReference>
<accession>A0A930DQA9</accession>
<keyword evidence="1" id="KW-0805">Transcription regulation</keyword>
<dbReference type="InterPro" id="IPR000843">
    <property type="entry name" value="HTH_LacI"/>
</dbReference>
<name>A0A930DQA9_9FIRM</name>
<feature type="domain" description="HTH lacI-type" evidence="4">
    <location>
        <begin position="2"/>
        <end position="48"/>
    </location>
</feature>
<dbReference type="InterPro" id="IPR010982">
    <property type="entry name" value="Lambda_DNA-bd_dom_sf"/>
</dbReference>
<dbReference type="PANTHER" id="PTHR30146:SF149">
    <property type="entry name" value="HTH-TYPE TRANSCRIPTIONAL REGULATOR EBGR"/>
    <property type="match status" value="1"/>
</dbReference>
<proteinExistence type="predicted"/>
<protein>
    <submittedName>
        <fullName evidence="5">LacI family DNA-binding transcriptional regulator</fullName>
    </submittedName>
</protein>
<dbReference type="SUPFAM" id="SSF47413">
    <property type="entry name" value="lambda repressor-like DNA-binding domains"/>
    <property type="match status" value="1"/>
</dbReference>
<keyword evidence="3" id="KW-0804">Transcription</keyword>
<evidence type="ECO:0000256" key="2">
    <source>
        <dbReference type="ARBA" id="ARBA00023125"/>
    </source>
</evidence>
<dbReference type="Pfam" id="PF00356">
    <property type="entry name" value="LacI"/>
    <property type="match status" value="1"/>
</dbReference>
<comment type="caution">
    <text evidence="5">The sequence shown here is derived from an EMBL/GenBank/DDBJ whole genome shotgun (WGS) entry which is preliminary data.</text>
</comment>
<evidence type="ECO:0000256" key="1">
    <source>
        <dbReference type="ARBA" id="ARBA00023015"/>
    </source>
</evidence>
<dbReference type="Gene3D" id="3.40.50.2300">
    <property type="match status" value="2"/>
</dbReference>
<dbReference type="InterPro" id="IPR028082">
    <property type="entry name" value="Peripla_BP_I"/>
</dbReference>
<dbReference type="GO" id="GO:0000976">
    <property type="term" value="F:transcription cis-regulatory region binding"/>
    <property type="evidence" value="ECO:0007669"/>
    <property type="project" value="TreeGrafter"/>
</dbReference>
<reference evidence="5" key="1">
    <citation type="submission" date="2020-04" db="EMBL/GenBank/DDBJ databases">
        <title>Deep metagenomics examines the oral microbiome during advanced dental caries in children, revealing novel taxa and co-occurrences with host molecules.</title>
        <authorList>
            <person name="Baker J.L."/>
            <person name="Morton J.T."/>
            <person name="Dinis M."/>
            <person name="Alvarez R."/>
            <person name="Tran N.C."/>
            <person name="Knight R."/>
            <person name="Edlund A."/>
        </authorList>
    </citation>
    <scope>NUCLEOTIDE SEQUENCE</scope>
    <source>
        <strain evidence="5">JCVI_24_bin.2</strain>
    </source>
</reference>
<sequence>MATIKDIAERAGVSSATVSRVLNHDETLNVQESTRKRVMEAAEELEYTMPSPRKKCKKLKIGIFGSYSPEEELEDPYYLCIRLAVKKKLDEEGCHHMEISLSDSSEKIMGLDGIICTGTFTTEMLQGISSWDKPVVMIDCNADLPQCDTITVDYKNAVRELLDYLIEKGHKKIGFIGGGAEQWLDRRSEDPRYTEFCAYLKEKELFCEDYVKLGEHQARYGRKLFTELYREGKLPTAIFAANDSIAAGIYRAAYELGLKIPEDISVIGFNDIPSAKYMVPPLSTVRLHMEFMGEHAVSLLSQRIQESRDINIKILVPTKLRIRDSVAEL</sequence>
<dbReference type="AlphaFoldDB" id="A0A930DQA9"/>
<dbReference type="CDD" id="cd01544">
    <property type="entry name" value="PBP1_GalR"/>
    <property type="match status" value="1"/>
</dbReference>
<dbReference type="PROSITE" id="PS00356">
    <property type="entry name" value="HTH_LACI_1"/>
    <property type="match status" value="1"/>
</dbReference>
<organism evidence="5 6">
    <name type="scientific">Oribacterium parvum</name>
    <dbReference type="NCBI Taxonomy" id="1501329"/>
    <lineage>
        <taxon>Bacteria</taxon>
        <taxon>Bacillati</taxon>
        <taxon>Bacillota</taxon>
        <taxon>Clostridia</taxon>
        <taxon>Lachnospirales</taxon>
        <taxon>Lachnospiraceae</taxon>
        <taxon>Oribacterium</taxon>
    </lineage>
</organism>
<evidence type="ECO:0000256" key="3">
    <source>
        <dbReference type="ARBA" id="ARBA00023163"/>
    </source>
</evidence>
<dbReference type="Pfam" id="PF13377">
    <property type="entry name" value="Peripla_BP_3"/>
    <property type="match status" value="1"/>
</dbReference>
<dbReference type="SMART" id="SM00354">
    <property type="entry name" value="HTH_LACI"/>
    <property type="match status" value="1"/>
</dbReference>
<evidence type="ECO:0000259" key="4">
    <source>
        <dbReference type="PROSITE" id="PS50932"/>
    </source>
</evidence>
<dbReference type="EMBL" id="JABZRD010000003">
    <property type="protein sequence ID" value="MBF1282928.1"/>
    <property type="molecule type" value="Genomic_DNA"/>
</dbReference>
<keyword evidence="2 5" id="KW-0238">DNA-binding</keyword>
<evidence type="ECO:0000313" key="5">
    <source>
        <dbReference type="EMBL" id="MBF1282928.1"/>
    </source>
</evidence>
<dbReference type="Gene3D" id="1.10.260.40">
    <property type="entry name" value="lambda repressor-like DNA-binding domains"/>
    <property type="match status" value="1"/>
</dbReference>
<evidence type="ECO:0000313" key="6">
    <source>
        <dbReference type="Proteomes" id="UP000709351"/>
    </source>
</evidence>
<dbReference type="InterPro" id="IPR046335">
    <property type="entry name" value="LacI/GalR-like_sensor"/>
</dbReference>
<gene>
    <name evidence="5" type="ORF">HXM93_00125</name>
</gene>
<dbReference type="CDD" id="cd01392">
    <property type="entry name" value="HTH_LacI"/>
    <property type="match status" value="1"/>
</dbReference>
<dbReference type="Proteomes" id="UP000709351">
    <property type="component" value="Unassembled WGS sequence"/>
</dbReference>
<dbReference type="PANTHER" id="PTHR30146">
    <property type="entry name" value="LACI-RELATED TRANSCRIPTIONAL REPRESSOR"/>
    <property type="match status" value="1"/>
</dbReference>
<dbReference type="SUPFAM" id="SSF53822">
    <property type="entry name" value="Periplasmic binding protein-like I"/>
    <property type="match status" value="1"/>
</dbReference>